<evidence type="ECO:0008006" key="4">
    <source>
        <dbReference type="Google" id="ProtNLM"/>
    </source>
</evidence>
<dbReference type="GO" id="GO:0001181">
    <property type="term" value="F:RNA polymerase I general transcription initiation factor activity"/>
    <property type="evidence" value="ECO:0007669"/>
    <property type="project" value="TreeGrafter"/>
</dbReference>
<protein>
    <recommendedName>
        <fullName evidence="4">Myb-like domain-containing protein</fullName>
    </recommendedName>
</protein>
<dbReference type="OrthoDB" id="2240312at2759"/>
<feature type="compositionally biased region" description="Acidic residues" evidence="1">
    <location>
        <begin position="463"/>
        <end position="483"/>
    </location>
</feature>
<dbReference type="GO" id="GO:0006361">
    <property type="term" value="P:transcription initiation at RNA polymerase I promoter"/>
    <property type="evidence" value="ECO:0007669"/>
    <property type="project" value="TreeGrafter"/>
</dbReference>
<gene>
    <name evidence="2" type="ORF">BS50DRAFT_570837</name>
</gene>
<dbReference type="InterPro" id="IPR009057">
    <property type="entry name" value="Homeodomain-like_sf"/>
</dbReference>
<dbReference type="PANTHER" id="PTHR28079">
    <property type="entry name" value="RNA POLYMERASE I-SPECIFIC TRANSCRIPTION INITIATION FACTOR RRN5"/>
    <property type="match status" value="1"/>
</dbReference>
<feature type="region of interest" description="Disordered" evidence="1">
    <location>
        <begin position="426"/>
        <end position="563"/>
    </location>
</feature>
<dbReference type="STRING" id="1448308.A0A2T2P1C9"/>
<reference evidence="2 3" key="1">
    <citation type="journal article" date="2018" name="Front. Microbiol.">
        <title>Genome-Wide Analysis of Corynespora cassiicola Leaf Fall Disease Putative Effectors.</title>
        <authorList>
            <person name="Lopez D."/>
            <person name="Ribeiro S."/>
            <person name="Label P."/>
            <person name="Fumanal B."/>
            <person name="Venisse J.S."/>
            <person name="Kohler A."/>
            <person name="de Oliveira R.R."/>
            <person name="Labutti K."/>
            <person name="Lipzen A."/>
            <person name="Lail K."/>
            <person name="Bauer D."/>
            <person name="Ohm R.A."/>
            <person name="Barry K.W."/>
            <person name="Spatafora J."/>
            <person name="Grigoriev I.V."/>
            <person name="Martin F.M."/>
            <person name="Pujade-Renaud V."/>
        </authorList>
    </citation>
    <scope>NUCLEOTIDE SEQUENCE [LARGE SCALE GENOMIC DNA]</scope>
    <source>
        <strain evidence="2 3">Philippines</strain>
    </source>
</reference>
<dbReference type="SUPFAM" id="SSF46689">
    <property type="entry name" value="Homeodomain-like"/>
    <property type="match status" value="1"/>
</dbReference>
<feature type="region of interest" description="Disordered" evidence="1">
    <location>
        <begin position="1"/>
        <end position="74"/>
    </location>
</feature>
<proteinExistence type="predicted"/>
<feature type="compositionally biased region" description="Basic and acidic residues" evidence="1">
    <location>
        <begin position="535"/>
        <end position="555"/>
    </location>
</feature>
<feature type="compositionally biased region" description="Basic and acidic residues" evidence="1">
    <location>
        <begin position="686"/>
        <end position="697"/>
    </location>
</feature>
<dbReference type="GO" id="GO:0042790">
    <property type="term" value="P:nucleolar large rRNA transcription by RNA polymerase I"/>
    <property type="evidence" value="ECO:0007669"/>
    <property type="project" value="InterPro"/>
</dbReference>
<dbReference type="PANTHER" id="PTHR28079:SF1">
    <property type="entry name" value="RNA POLYMERASE I-SPECIFIC TRANSCRIPTION INITIATION FACTOR RRN5"/>
    <property type="match status" value="1"/>
</dbReference>
<dbReference type="CDD" id="cd00167">
    <property type="entry name" value="SANT"/>
    <property type="match status" value="1"/>
</dbReference>
<feature type="region of interest" description="Disordered" evidence="1">
    <location>
        <begin position="603"/>
        <end position="697"/>
    </location>
</feature>
<evidence type="ECO:0000256" key="1">
    <source>
        <dbReference type="SAM" id="MobiDB-lite"/>
    </source>
</evidence>
<dbReference type="EMBL" id="KZ678131">
    <property type="protein sequence ID" value="PSN71485.1"/>
    <property type="molecule type" value="Genomic_DNA"/>
</dbReference>
<dbReference type="Proteomes" id="UP000240883">
    <property type="component" value="Unassembled WGS sequence"/>
</dbReference>
<dbReference type="GO" id="GO:0000182">
    <property type="term" value="F:rDNA binding"/>
    <property type="evidence" value="ECO:0007669"/>
    <property type="project" value="TreeGrafter"/>
</dbReference>
<dbReference type="InterPro" id="IPR039601">
    <property type="entry name" value="Rrn5"/>
</dbReference>
<feature type="compositionally biased region" description="Polar residues" evidence="1">
    <location>
        <begin position="485"/>
        <end position="497"/>
    </location>
</feature>
<sequence>MSSGSEYQDDHQSRQSSPDKYSLPPSRPSSRLGSRLGSRPGSRLGSRFSSQTPFSPRKRPRSESIDPSHDRKRYLDGKYNDRYRILFNETVNSAASRFAPEDTFQHYTSQIGASKWTPEEKATFFAALERLGRDDTPGIARAVGTKSMPEVCQYLLLLQDAASKQGDARVTLQDVPAALELGVQCSDQLEVAGDALAWYQERYEAKQEQERYGKYWLVTSDLASQVEDAFKPSRPATMSSSPPAALKDDKNAVEDTEKVPDILQEFPEANLLCPEKFLTLSNDFFMNFPENGRFPWSHWSELTTEIATEPSIYRTAFNDFHNLAISVTKRLVHAAMIQATSRIRAQGWRVKKGVGAFVRARDVVTAIDILGMKRNGRDRWRGVARRCGIRVYEGRYGGTRKGKREIPWNELEQMLTFVDTSVDLSGTDTETAGLTSGGEDEDFKSRALRSGTPLPAFKSMPSESEDEDDSVKEQQNEAEEDGDSIIQSSTSSRQGSPTDEAPKAPEFEENTVEAFDQQARRQEEGQMWTILGVDPPDKEDPEHLGDEVEEPELKGSNKIITDPDDWRSWTEYHAEWEEFAAPVPTSSFLTNRKEDSPRLIMPSAELQGVGSGKETGRAKSKQIAETEIPIRSSRLYAALRERGSVSQGREGQNNLSDDDSNRPTQSIEGDNDDSRVIASVENTMDWDNRVASDGESL</sequence>
<feature type="compositionally biased region" description="Basic and acidic residues" evidence="1">
    <location>
        <begin position="61"/>
        <end position="74"/>
    </location>
</feature>
<dbReference type="InterPro" id="IPR001005">
    <property type="entry name" value="SANT/Myb"/>
</dbReference>
<keyword evidence="3" id="KW-1185">Reference proteome</keyword>
<evidence type="ECO:0000313" key="2">
    <source>
        <dbReference type="EMBL" id="PSN71485.1"/>
    </source>
</evidence>
<evidence type="ECO:0000313" key="3">
    <source>
        <dbReference type="Proteomes" id="UP000240883"/>
    </source>
</evidence>
<name>A0A2T2P1C9_CORCC</name>
<accession>A0A2T2P1C9</accession>
<dbReference type="Gene3D" id="1.10.10.60">
    <property type="entry name" value="Homeodomain-like"/>
    <property type="match status" value="1"/>
</dbReference>
<feature type="compositionally biased region" description="Polar residues" evidence="1">
    <location>
        <begin position="644"/>
        <end position="655"/>
    </location>
</feature>
<dbReference type="GO" id="GO:0000500">
    <property type="term" value="C:RNA polymerase I upstream activating factor complex"/>
    <property type="evidence" value="ECO:0007669"/>
    <property type="project" value="InterPro"/>
</dbReference>
<dbReference type="AlphaFoldDB" id="A0A2T2P1C9"/>
<organism evidence="2 3">
    <name type="scientific">Corynespora cassiicola Philippines</name>
    <dbReference type="NCBI Taxonomy" id="1448308"/>
    <lineage>
        <taxon>Eukaryota</taxon>
        <taxon>Fungi</taxon>
        <taxon>Dikarya</taxon>
        <taxon>Ascomycota</taxon>
        <taxon>Pezizomycotina</taxon>
        <taxon>Dothideomycetes</taxon>
        <taxon>Pleosporomycetidae</taxon>
        <taxon>Pleosporales</taxon>
        <taxon>Corynesporascaceae</taxon>
        <taxon>Corynespora</taxon>
    </lineage>
</organism>
<feature type="region of interest" description="Disordered" evidence="1">
    <location>
        <begin position="231"/>
        <end position="251"/>
    </location>
</feature>
<feature type="compositionally biased region" description="Low complexity" evidence="1">
    <location>
        <begin position="22"/>
        <end position="50"/>
    </location>
</feature>